<reference evidence="1 2" key="1">
    <citation type="submission" date="2014-08" db="EMBL/GenBank/DDBJ databases">
        <authorList>
            <person name="Hassan Y.I."/>
            <person name="Lepp D."/>
            <person name="Zhou T."/>
        </authorList>
    </citation>
    <scope>NUCLEOTIDE SEQUENCE [LARGE SCALE GENOMIC DNA]</scope>
    <source>
        <strain evidence="1 2">IFO13584</strain>
    </source>
</reference>
<dbReference type="Proteomes" id="UP000028981">
    <property type="component" value="Unassembled WGS sequence"/>
</dbReference>
<evidence type="ECO:0000313" key="1">
    <source>
        <dbReference type="EMBL" id="KFL30642.1"/>
    </source>
</evidence>
<dbReference type="AlphaFoldDB" id="A0A087M189"/>
<evidence type="ECO:0000313" key="2">
    <source>
        <dbReference type="Proteomes" id="UP000028981"/>
    </source>
</evidence>
<protein>
    <submittedName>
        <fullName evidence="1">Uncharacterized protein</fullName>
    </submittedName>
</protein>
<gene>
    <name evidence="1" type="ORF">JP75_14300</name>
</gene>
<name>A0A087M189_9HYPH</name>
<organism evidence="1 2">
    <name type="scientific">Devosia riboflavina</name>
    <dbReference type="NCBI Taxonomy" id="46914"/>
    <lineage>
        <taxon>Bacteria</taxon>
        <taxon>Pseudomonadati</taxon>
        <taxon>Pseudomonadota</taxon>
        <taxon>Alphaproteobacteria</taxon>
        <taxon>Hyphomicrobiales</taxon>
        <taxon>Devosiaceae</taxon>
        <taxon>Devosia</taxon>
    </lineage>
</organism>
<comment type="caution">
    <text evidence="1">The sequence shown here is derived from an EMBL/GenBank/DDBJ whole genome shotgun (WGS) entry which is preliminary data.</text>
</comment>
<accession>A0A087M189</accession>
<dbReference type="EMBL" id="JQGC01000012">
    <property type="protein sequence ID" value="KFL30642.1"/>
    <property type="molecule type" value="Genomic_DNA"/>
</dbReference>
<proteinExistence type="predicted"/>
<keyword evidence="2" id="KW-1185">Reference proteome</keyword>
<sequence length="148" mass="16839">MNDIPHTMEFSLNFSFAQEGSFLATPDPVRLFEHRLNQSLRKHGLAGTPFAFAFDVNEHQRLHAHGVIVVQPELQKAVKLALRHAGGIVEGKAGSRQVMLKREADRHPSGWHRYTTMSHAKVRKLFADHSVSVDRTSYVSVPYRRMIK</sequence>